<gene>
    <name evidence="2" type="ORF">PanWU01x14_003890</name>
</gene>
<dbReference type="OrthoDB" id="1934467at2759"/>
<protein>
    <submittedName>
        <fullName evidence="2">Uncharacterized protein</fullName>
    </submittedName>
</protein>
<proteinExistence type="predicted"/>
<feature type="compositionally biased region" description="Polar residues" evidence="1">
    <location>
        <begin position="1"/>
        <end position="21"/>
    </location>
</feature>
<name>A0A2P5E317_PARAD</name>
<organism evidence="2 3">
    <name type="scientific">Parasponia andersonii</name>
    <name type="common">Sponia andersonii</name>
    <dbReference type="NCBI Taxonomy" id="3476"/>
    <lineage>
        <taxon>Eukaryota</taxon>
        <taxon>Viridiplantae</taxon>
        <taxon>Streptophyta</taxon>
        <taxon>Embryophyta</taxon>
        <taxon>Tracheophyta</taxon>
        <taxon>Spermatophyta</taxon>
        <taxon>Magnoliopsida</taxon>
        <taxon>eudicotyledons</taxon>
        <taxon>Gunneridae</taxon>
        <taxon>Pentapetalae</taxon>
        <taxon>rosids</taxon>
        <taxon>fabids</taxon>
        <taxon>Rosales</taxon>
        <taxon>Cannabaceae</taxon>
        <taxon>Parasponia</taxon>
    </lineage>
</organism>
<reference evidence="3" key="1">
    <citation type="submission" date="2016-06" db="EMBL/GenBank/DDBJ databases">
        <title>Parallel loss of symbiosis genes in relatives of nitrogen-fixing non-legume Parasponia.</title>
        <authorList>
            <person name="Van Velzen R."/>
            <person name="Holmer R."/>
            <person name="Bu F."/>
            <person name="Rutten L."/>
            <person name="Van Zeijl A."/>
            <person name="Liu W."/>
            <person name="Santuari L."/>
            <person name="Cao Q."/>
            <person name="Sharma T."/>
            <person name="Shen D."/>
            <person name="Roswanjaya Y."/>
            <person name="Wardhani T."/>
            <person name="Kalhor M.S."/>
            <person name="Jansen J."/>
            <person name="Van den Hoogen J."/>
            <person name="Gungor B."/>
            <person name="Hartog M."/>
            <person name="Hontelez J."/>
            <person name="Verver J."/>
            <person name="Yang W.-C."/>
            <person name="Schijlen E."/>
            <person name="Repin R."/>
            <person name="Schilthuizen M."/>
            <person name="Schranz E."/>
            <person name="Heidstra R."/>
            <person name="Miyata K."/>
            <person name="Fedorova E."/>
            <person name="Kohlen W."/>
            <person name="Bisseling T."/>
            <person name="Smit S."/>
            <person name="Geurts R."/>
        </authorList>
    </citation>
    <scope>NUCLEOTIDE SEQUENCE [LARGE SCALE GENOMIC DNA]</scope>
    <source>
        <strain evidence="3">cv. WU1-14</strain>
    </source>
</reference>
<comment type="caution">
    <text evidence="2">The sequence shown here is derived from an EMBL/GenBank/DDBJ whole genome shotgun (WGS) entry which is preliminary data.</text>
</comment>
<evidence type="ECO:0000256" key="1">
    <source>
        <dbReference type="SAM" id="MobiDB-lite"/>
    </source>
</evidence>
<accession>A0A2P5E317</accession>
<evidence type="ECO:0000313" key="3">
    <source>
        <dbReference type="Proteomes" id="UP000237105"/>
    </source>
</evidence>
<dbReference type="EMBL" id="JXTB01000002">
    <property type="protein sequence ID" value="PON79939.1"/>
    <property type="molecule type" value="Genomic_DNA"/>
</dbReference>
<feature type="region of interest" description="Disordered" evidence="1">
    <location>
        <begin position="1"/>
        <end position="26"/>
    </location>
</feature>
<dbReference type="AlphaFoldDB" id="A0A2P5E317"/>
<dbReference type="Proteomes" id="UP000237105">
    <property type="component" value="Unassembled WGS sequence"/>
</dbReference>
<sequence length="153" mass="17184">MQSVEPESASPTTHRLQSLSAADTRGKHRIQAELKRLEQETRFLEIGTIRSNWSKDVSIAVDSLDRLQLRYAVLLFFGIFTHDDLLEYLLAVFMIRGAAIIAGLKSLNSLKEWKWPQPHATKLMAPSIHYGIDGLKGLKIQKVADAGSCDDYC</sequence>
<keyword evidence="3" id="KW-1185">Reference proteome</keyword>
<evidence type="ECO:0000313" key="2">
    <source>
        <dbReference type="EMBL" id="PON79939.1"/>
    </source>
</evidence>